<evidence type="ECO:0000313" key="2">
    <source>
        <dbReference type="EMBL" id="RFP78126.1"/>
    </source>
</evidence>
<gene>
    <name evidence="2" type="ORF">DY262_12465</name>
</gene>
<accession>A0A372EI15</accession>
<reference evidence="2 3" key="1">
    <citation type="submission" date="2018-08" db="EMBL/GenBank/DDBJ databases">
        <title>Hydrogenophaga sp. LA-38 isolated from sludge.</title>
        <authorList>
            <person name="Im W.-T."/>
        </authorList>
    </citation>
    <scope>NUCLEOTIDE SEQUENCE [LARGE SCALE GENOMIC DNA]</scope>
    <source>
        <strain evidence="2 3">LA-38</strain>
    </source>
</reference>
<dbReference type="Proteomes" id="UP000261931">
    <property type="component" value="Unassembled WGS sequence"/>
</dbReference>
<organism evidence="2 3">
    <name type="scientific">Hydrogenophaga borbori</name>
    <dbReference type="NCBI Taxonomy" id="2294117"/>
    <lineage>
        <taxon>Bacteria</taxon>
        <taxon>Pseudomonadati</taxon>
        <taxon>Pseudomonadota</taxon>
        <taxon>Betaproteobacteria</taxon>
        <taxon>Burkholderiales</taxon>
        <taxon>Comamonadaceae</taxon>
        <taxon>Hydrogenophaga</taxon>
    </lineage>
</organism>
<dbReference type="AlphaFoldDB" id="A0A372EI15"/>
<dbReference type="Gene3D" id="3.10.180.10">
    <property type="entry name" value="2,3-Dihydroxybiphenyl 1,2-Dioxygenase, domain 1"/>
    <property type="match status" value="1"/>
</dbReference>
<evidence type="ECO:0000259" key="1">
    <source>
        <dbReference type="Pfam" id="PF06983"/>
    </source>
</evidence>
<feature type="domain" description="PhnB-like" evidence="1">
    <location>
        <begin position="4"/>
        <end position="133"/>
    </location>
</feature>
<comment type="caution">
    <text evidence="2">The sequence shown here is derived from an EMBL/GenBank/DDBJ whole genome shotgun (WGS) entry which is preliminary data.</text>
</comment>
<dbReference type="SUPFAM" id="SSF54593">
    <property type="entry name" value="Glyoxalase/Bleomycin resistance protein/Dihydroxybiphenyl dioxygenase"/>
    <property type="match status" value="1"/>
</dbReference>
<evidence type="ECO:0000313" key="3">
    <source>
        <dbReference type="Proteomes" id="UP000261931"/>
    </source>
</evidence>
<dbReference type="RefSeq" id="WP_116959360.1">
    <property type="nucleotide sequence ID" value="NZ_QVLS01000007.1"/>
</dbReference>
<dbReference type="PANTHER" id="PTHR33990:SF1">
    <property type="entry name" value="PROTEIN YJDN"/>
    <property type="match status" value="1"/>
</dbReference>
<proteinExistence type="predicted"/>
<name>A0A372EI15_9BURK</name>
<dbReference type="CDD" id="cd06588">
    <property type="entry name" value="PhnB_like"/>
    <property type="match status" value="1"/>
</dbReference>
<dbReference type="PANTHER" id="PTHR33990">
    <property type="entry name" value="PROTEIN YJDN-RELATED"/>
    <property type="match status" value="1"/>
</dbReference>
<protein>
    <submittedName>
        <fullName evidence="2">VOC family protein</fullName>
    </submittedName>
</protein>
<dbReference type="Pfam" id="PF06983">
    <property type="entry name" value="3-dmu-9_3-mt"/>
    <property type="match status" value="1"/>
</dbReference>
<keyword evidence="3" id="KW-1185">Reference proteome</keyword>
<dbReference type="InterPro" id="IPR029068">
    <property type="entry name" value="Glyas_Bleomycin-R_OHBP_Dase"/>
</dbReference>
<dbReference type="InterPro" id="IPR028973">
    <property type="entry name" value="PhnB-like"/>
</dbReference>
<sequence>MTSLSPYLSYNGNCTEAMNFYAKLFGAKLETLLTYGDMPPEMGPCAPGAEKLVMHAHLVHPGFTIMAGDTPPGMEFKGIAGAMMAISFDTTAEAQRVFQALSEGGNVTMPLSETFWAQTFGMVTDRFGTPWGVNGGPKNFKQP</sequence>
<dbReference type="EMBL" id="QVLS01000007">
    <property type="protein sequence ID" value="RFP78126.1"/>
    <property type="molecule type" value="Genomic_DNA"/>
</dbReference>